<keyword evidence="2" id="KW-1185">Reference proteome</keyword>
<dbReference type="AlphaFoldDB" id="A0A934N170"/>
<keyword evidence="1" id="KW-0418">Kinase</keyword>
<evidence type="ECO:0000313" key="1">
    <source>
        <dbReference type="EMBL" id="MBJ7539230.1"/>
    </source>
</evidence>
<gene>
    <name evidence="1" type="ORF">I8J31_16245</name>
</gene>
<dbReference type="GO" id="GO:0016301">
    <property type="term" value="F:kinase activity"/>
    <property type="evidence" value="ECO:0007669"/>
    <property type="project" value="UniProtKB-KW"/>
</dbReference>
<sequence>MSKLSYALEESESEPVKEKFSTEAEIFGLRVNDLSQPAFEKQLTSMGLQPYPSYHKGVASYSLGPDGILGIKSLNILFNRSGYIRQAVMSGVVTNNSQRGSIGALLEKKYGEPTIGFVKNGYGRAKWLFPDGTFIELHNTTFDVSIRYGDEHPKVQSHSGKIDVEALSRKAR</sequence>
<name>A0A934N170_9GAMM</name>
<proteinExistence type="predicted"/>
<keyword evidence="1" id="KW-0808">Transferase</keyword>
<dbReference type="Proteomes" id="UP000628710">
    <property type="component" value="Unassembled WGS sequence"/>
</dbReference>
<dbReference type="EMBL" id="JAEMNX010000022">
    <property type="protein sequence ID" value="MBJ7539230.1"/>
    <property type="molecule type" value="Genomic_DNA"/>
</dbReference>
<organism evidence="1 2">
    <name type="scientific">Marinomonas transparens</name>
    <dbReference type="NCBI Taxonomy" id="2795388"/>
    <lineage>
        <taxon>Bacteria</taxon>
        <taxon>Pseudomonadati</taxon>
        <taxon>Pseudomonadota</taxon>
        <taxon>Gammaproteobacteria</taxon>
        <taxon>Oceanospirillales</taxon>
        <taxon>Oceanospirillaceae</taxon>
        <taxon>Marinomonas</taxon>
    </lineage>
</organism>
<comment type="caution">
    <text evidence="1">The sequence shown here is derived from an EMBL/GenBank/DDBJ whole genome shotgun (WGS) entry which is preliminary data.</text>
</comment>
<dbReference type="RefSeq" id="WP_199469636.1">
    <property type="nucleotide sequence ID" value="NZ_JAEMNX010000022.1"/>
</dbReference>
<reference evidence="1" key="1">
    <citation type="submission" date="2020-12" db="EMBL/GenBank/DDBJ databases">
        <title>Marinomonas arctica sp. nov., a psychrotolerant bacterium isolated from the Arctic.</title>
        <authorList>
            <person name="Zhang Y."/>
        </authorList>
    </citation>
    <scope>NUCLEOTIDE SEQUENCE</scope>
    <source>
        <strain evidence="1">C1424</strain>
    </source>
</reference>
<evidence type="ECO:0000313" key="2">
    <source>
        <dbReference type="Proteomes" id="UP000628710"/>
    </source>
</evidence>
<protein>
    <submittedName>
        <fullName evidence="1">Uridine kinase</fullName>
    </submittedName>
</protein>
<accession>A0A934N170</accession>